<dbReference type="SMART" id="SM00317">
    <property type="entry name" value="SET"/>
    <property type="match status" value="1"/>
</dbReference>
<organism evidence="3 4">
    <name type="scientific">Lojkania enalia</name>
    <dbReference type="NCBI Taxonomy" id="147567"/>
    <lineage>
        <taxon>Eukaryota</taxon>
        <taxon>Fungi</taxon>
        <taxon>Dikarya</taxon>
        <taxon>Ascomycota</taxon>
        <taxon>Pezizomycotina</taxon>
        <taxon>Dothideomycetes</taxon>
        <taxon>Pleosporomycetidae</taxon>
        <taxon>Pleosporales</taxon>
        <taxon>Pleosporales incertae sedis</taxon>
        <taxon>Lojkania</taxon>
    </lineage>
</organism>
<keyword evidence="1" id="KW-0732">Signal</keyword>
<evidence type="ECO:0000313" key="3">
    <source>
        <dbReference type="EMBL" id="KAF2261323.1"/>
    </source>
</evidence>
<reference evidence="4" key="1">
    <citation type="journal article" date="2020" name="Stud. Mycol.">
        <title>101 Dothideomycetes genomes: A test case for predicting lifestyles and emergence of pathogens.</title>
        <authorList>
            <person name="Haridas S."/>
            <person name="Albert R."/>
            <person name="Binder M."/>
            <person name="Bloem J."/>
            <person name="LaButti K."/>
            <person name="Salamov A."/>
            <person name="Andreopoulos B."/>
            <person name="Baker S."/>
            <person name="Barry K."/>
            <person name="Bills G."/>
            <person name="Bluhm B."/>
            <person name="Cannon C."/>
            <person name="Castanera R."/>
            <person name="Culley D."/>
            <person name="Daum C."/>
            <person name="Ezra D."/>
            <person name="Gonzalez J."/>
            <person name="Henrissat B."/>
            <person name="Kuo A."/>
            <person name="Liang C."/>
            <person name="Lipzen A."/>
            <person name="Lutzoni F."/>
            <person name="Magnuson J."/>
            <person name="Mondo S."/>
            <person name="Nolan M."/>
            <person name="Ohm R."/>
            <person name="Pangilinan J."/>
            <person name="Park H.-J."/>
            <person name="Ramirez L."/>
            <person name="Alfaro M."/>
            <person name="Sun H."/>
            <person name="Tritt A."/>
            <person name="Yoshinaga Y."/>
            <person name="Zwiers L.-H."/>
            <person name="Turgeon B."/>
            <person name="Goodwin S."/>
            <person name="Spatafora J."/>
            <person name="Crous P."/>
            <person name="Grigoriev I."/>
        </authorList>
    </citation>
    <scope>NUCLEOTIDE SEQUENCE [LARGE SCALE GENOMIC DNA]</scope>
    <source>
        <strain evidence="4">CBS 304.66</strain>
    </source>
</reference>
<gene>
    <name evidence="3" type="ORF">CC78DRAFT_359284</name>
</gene>
<dbReference type="InterPro" id="IPR046341">
    <property type="entry name" value="SET_dom_sf"/>
</dbReference>
<proteinExistence type="predicted"/>
<dbReference type="CDD" id="cd20071">
    <property type="entry name" value="SET_SMYD"/>
    <property type="match status" value="1"/>
</dbReference>
<dbReference type="AlphaFoldDB" id="A0A9P4K383"/>
<dbReference type="Pfam" id="PF00856">
    <property type="entry name" value="SET"/>
    <property type="match status" value="1"/>
</dbReference>
<dbReference type="Gene3D" id="2.170.270.10">
    <property type="entry name" value="SET domain"/>
    <property type="match status" value="1"/>
</dbReference>
<dbReference type="InterPro" id="IPR053185">
    <property type="entry name" value="SET_domain_protein"/>
</dbReference>
<evidence type="ECO:0000313" key="4">
    <source>
        <dbReference type="Proteomes" id="UP000800093"/>
    </source>
</evidence>
<dbReference type="PROSITE" id="PS50280">
    <property type="entry name" value="SET"/>
    <property type="match status" value="1"/>
</dbReference>
<dbReference type="PANTHER" id="PTHR47332:SF4">
    <property type="entry name" value="SET DOMAIN-CONTAINING PROTEIN 5"/>
    <property type="match status" value="1"/>
</dbReference>
<evidence type="ECO:0000256" key="1">
    <source>
        <dbReference type="SAM" id="SignalP"/>
    </source>
</evidence>
<comment type="caution">
    <text evidence="3">The sequence shown here is derived from an EMBL/GenBank/DDBJ whole genome shotgun (WGS) entry which is preliminary data.</text>
</comment>
<dbReference type="InterPro" id="IPR001214">
    <property type="entry name" value="SET_dom"/>
</dbReference>
<dbReference type="Gene3D" id="1.25.40.10">
    <property type="entry name" value="Tetratricopeptide repeat domain"/>
    <property type="match status" value="1"/>
</dbReference>
<dbReference type="EMBL" id="ML986660">
    <property type="protein sequence ID" value="KAF2261323.1"/>
    <property type="molecule type" value="Genomic_DNA"/>
</dbReference>
<feature type="signal peptide" evidence="1">
    <location>
        <begin position="1"/>
        <end position="17"/>
    </location>
</feature>
<name>A0A9P4K383_9PLEO</name>
<feature type="domain" description="SET" evidence="2">
    <location>
        <begin position="48"/>
        <end position="202"/>
    </location>
</feature>
<dbReference type="PANTHER" id="PTHR47332">
    <property type="entry name" value="SET DOMAIN-CONTAINING PROTEIN 5"/>
    <property type="match status" value="1"/>
</dbReference>
<protein>
    <submittedName>
        <fullName evidence="3">SET domain-containing protein</fullName>
    </submittedName>
</protein>
<feature type="chain" id="PRO_5040228551" evidence="1">
    <location>
        <begin position="18"/>
        <end position="354"/>
    </location>
</feature>
<evidence type="ECO:0000259" key="2">
    <source>
        <dbReference type="PROSITE" id="PS50280"/>
    </source>
</evidence>
<sequence>MSLRLSTIVSCISVVLASSVTSKGFIPFPHHQFDSRSWNSQNPSCSGSPLNYVVLPSLGKGLGVFAVRALEVGDIVMQEAPALLVHPPPFRQGMGYNVTEVGIRARAAFEELSEDAQAEIMSLTAYYRPAEARLPGFDLLKAIFSSNAYNTGADLGLFPKIARINHSCRPNAGYSWNAAIGKRVVYASRKIGEGEEITVSYIPLLLSVSERQKRLDPYGFKCGCDACAAEESARKAGDRRRRDIRDAFNQLERESISDLVNDKAGNKKAQQLARQSAKLAHLVEEEQLPDYYAKASRLAAIFHARIQDWEQATRWAQKSYELRRMADAESKETKEMHALTNNLIASWNNEGAKP</sequence>
<dbReference type="InterPro" id="IPR011990">
    <property type="entry name" value="TPR-like_helical_dom_sf"/>
</dbReference>
<keyword evidence="4" id="KW-1185">Reference proteome</keyword>
<accession>A0A9P4K383</accession>
<dbReference type="SUPFAM" id="SSF82199">
    <property type="entry name" value="SET domain"/>
    <property type="match status" value="1"/>
</dbReference>
<dbReference type="OrthoDB" id="265717at2759"/>
<dbReference type="Proteomes" id="UP000800093">
    <property type="component" value="Unassembled WGS sequence"/>
</dbReference>